<feature type="transmembrane region" description="Helical" evidence="7">
    <location>
        <begin position="35"/>
        <end position="57"/>
    </location>
</feature>
<feature type="transmembrane region" description="Helical" evidence="7">
    <location>
        <begin position="185"/>
        <end position="209"/>
    </location>
</feature>
<feature type="transmembrane region" description="Helical" evidence="7">
    <location>
        <begin position="333"/>
        <end position="354"/>
    </location>
</feature>
<dbReference type="Proteomes" id="UP001370490">
    <property type="component" value="Unassembled WGS sequence"/>
</dbReference>
<evidence type="ECO:0000256" key="3">
    <source>
        <dbReference type="ARBA" id="ARBA00022692"/>
    </source>
</evidence>
<feature type="transmembrane region" description="Helical" evidence="7">
    <location>
        <begin position="397"/>
        <end position="417"/>
    </location>
</feature>
<evidence type="ECO:0000256" key="6">
    <source>
        <dbReference type="ARBA" id="ARBA00023136"/>
    </source>
</evidence>
<evidence type="ECO:0000256" key="2">
    <source>
        <dbReference type="ARBA" id="ARBA00022448"/>
    </source>
</evidence>
<evidence type="ECO:0000256" key="5">
    <source>
        <dbReference type="ARBA" id="ARBA00022989"/>
    </source>
</evidence>
<comment type="caution">
    <text evidence="9">The sequence shown here is derived from an EMBL/GenBank/DDBJ whole genome shotgun (WGS) entry which is preliminary data.</text>
</comment>
<protein>
    <submittedName>
        <fullName evidence="9">Amino acid transporter, transmembrane domain</fullName>
    </submittedName>
</protein>
<feature type="transmembrane region" description="Helical" evidence="7">
    <location>
        <begin position="129"/>
        <end position="148"/>
    </location>
</feature>
<proteinExistence type="predicted"/>
<dbReference type="Pfam" id="PF01490">
    <property type="entry name" value="Aa_trans"/>
    <property type="match status" value="1"/>
</dbReference>
<dbReference type="GO" id="GO:0006865">
    <property type="term" value="P:amino acid transport"/>
    <property type="evidence" value="ECO:0007669"/>
    <property type="project" value="UniProtKB-KW"/>
</dbReference>
<keyword evidence="5 7" id="KW-1133">Transmembrane helix</keyword>
<dbReference type="GO" id="GO:0016020">
    <property type="term" value="C:membrane"/>
    <property type="evidence" value="ECO:0007669"/>
    <property type="project" value="UniProtKB-SubCell"/>
</dbReference>
<keyword evidence="10" id="KW-1185">Reference proteome</keyword>
<evidence type="ECO:0000313" key="9">
    <source>
        <dbReference type="EMBL" id="KAK6945945.1"/>
    </source>
</evidence>
<dbReference type="AlphaFoldDB" id="A0AAN8ZUR8"/>
<feature type="transmembrane region" description="Helical" evidence="7">
    <location>
        <begin position="293"/>
        <end position="313"/>
    </location>
</feature>
<feature type="transmembrane region" description="Helical" evidence="7">
    <location>
        <begin position="454"/>
        <end position="476"/>
    </location>
</feature>
<evidence type="ECO:0000259" key="8">
    <source>
        <dbReference type="Pfam" id="PF01490"/>
    </source>
</evidence>
<keyword evidence="6 7" id="KW-0472">Membrane</keyword>
<evidence type="ECO:0000313" key="10">
    <source>
        <dbReference type="Proteomes" id="UP001370490"/>
    </source>
</evidence>
<organism evidence="9 10">
    <name type="scientific">Dillenia turbinata</name>
    <dbReference type="NCBI Taxonomy" id="194707"/>
    <lineage>
        <taxon>Eukaryota</taxon>
        <taxon>Viridiplantae</taxon>
        <taxon>Streptophyta</taxon>
        <taxon>Embryophyta</taxon>
        <taxon>Tracheophyta</taxon>
        <taxon>Spermatophyta</taxon>
        <taxon>Magnoliopsida</taxon>
        <taxon>eudicotyledons</taxon>
        <taxon>Gunneridae</taxon>
        <taxon>Pentapetalae</taxon>
        <taxon>Dilleniales</taxon>
        <taxon>Dilleniaceae</taxon>
        <taxon>Dillenia</taxon>
    </lineage>
</organism>
<dbReference type="EMBL" id="JBAMMX010000002">
    <property type="protein sequence ID" value="KAK6945945.1"/>
    <property type="molecule type" value="Genomic_DNA"/>
</dbReference>
<reference evidence="9 10" key="1">
    <citation type="submission" date="2023-12" db="EMBL/GenBank/DDBJ databases">
        <title>A high-quality genome assembly for Dillenia turbinata (Dilleniales).</title>
        <authorList>
            <person name="Chanderbali A."/>
        </authorList>
    </citation>
    <scope>NUCLEOTIDE SEQUENCE [LARGE SCALE GENOMIC DNA]</scope>
    <source>
        <strain evidence="9">LSX21</strain>
        <tissue evidence="9">Leaf</tissue>
    </source>
</reference>
<keyword evidence="4" id="KW-0029">Amino-acid transport</keyword>
<sequence>MQERENVANSAVECGTACLELEFDEDGQAKRTGTWLSASAHIITAVIGSGVLSLTWAVAQLGWLAGTLSLFAFAVITWFAAWLLADSNRPDPTTGKRNHVYMDVVRSNLGGFRVTFCGIAQYTNLVGVSIGYTITAAMSMVAVVRSNCLHKYGHDAGCHISYYPYMIIFGAIQLIFSQIPNFHKLSFLSYLASIMSFTYATIGIGLAIAKVSSEGNHVETSLGGTKVGIDVSAADKIWKIFQSLGNIAFTYTFSNVLVEIQASSFMNSFFSVGVSDTIQTTPAKPAHKAMKKASTVGIFVTTLFYALCGLVGYAAFGNNAPGNFLSDGFTEPYWLIDFANVCIAVHLMGAYQVFAQPLYQIVEKKCAEKWPESGFIMNTYPIHIPMCGKPEFNLFHLVWRSAYVAVMSLVAIILPFFNDFVGLMGALAFWPLTVFLPIEMYIARQKLRRFSVPWICLQTLSMLCLIVSILATVASINGLVKSLKAFKPFHSVS</sequence>
<dbReference type="InterPro" id="IPR013057">
    <property type="entry name" value="AA_transpt_TM"/>
</dbReference>
<evidence type="ECO:0000256" key="7">
    <source>
        <dbReference type="SAM" id="Phobius"/>
    </source>
</evidence>
<evidence type="ECO:0000256" key="1">
    <source>
        <dbReference type="ARBA" id="ARBA00004370"/>
    </source>
</evidence>
<gene>
    <name evidence="9" type="ORF">RJ641_013489</name>
</gene>
<keyword evidence="3 7" id="KW-0812">Transmembrane</keyword>
<comment type="subcellular location">
    <subcellularLocation>
        <location evidence="1">Membrane</location>
    </subcellularLocation>
</comment>
<feature type="transmembrane region" description="Helical" evidence="7">
    <location>
        <begin position="423"/>
        <end position="442"/>
    </location>
</feature>
<feature type="transmembrane region" description="Helical" evidence="7">
    <location>
        <begin position="160"/>
        <end position="179"/>
    </location>
</feature>
<evidence type="ECO:0000256" key="4">
    <source>
        <dbReference type="ARBA" id="ARBA00022970"/>
    </source>
</evidence>
<accession>A0AAN8ZUR8</accession>
<feature type="domain" description="Amino acid transporter transmembrane" evidence="8">
    <location>
        <begin position="31"/>
        <end position="479"/>
    </location>
</feature>
<feature type="transmembrane region" description="Helical" evidence="7">
    <location>
        <begin position="63"/>
        <end position="84"/>
    </location>
</feature>
<keyword evidence="2" id="KW-0813">Transport</keyword>
<dbReference type="PANTHER" id="PTHR48017">
    <property type="entry name" value="OS05G0424000 PROTEIN-RELATED"/>
    <property type="match status" value="1"/>
</dbReference>
<name>A0AAN8ZUR8_9MAGN</name>